<evidence type="ECO:0000259" key="7">
    <source>
        <dbReference type="Pfam" id="PF00155"/>
    </source>
</evidence>
<comment type="caution">
    <text evidence="8">The sequence shown here is derived from an EMBL/GenBank/DDBJ whole genome shotgun (WGS) entry which is preliminary data.</text>
</comment>
<keyword evidence="5 6" id="KW-0663">Pyridoxal phosphate</keyword>
<name>A0A424YAG8_9FIRM</name>
<dbReference type="EC" id="2.6.1.9" evidence="6"/>
<dbReference type="InterPro" id="IPR015422">
    <property type="entry name" value="PyrdxlP-dep_Trfase_small"/>
</dbReference>
<dbReference type="Proteomes" id="UP000285138">
    <property type="component" value="Unassembled WGS sequence"/>
</dbReference>
<gene>
    <name evidence="6" type="primary">hisC</name>
    <name evidence="8" type="ORF">D5R97_09475</name>
</gene>
<evidence type="ECO:0000256" key="3">
    <source>
        <dbReference type="ARBA" id="ARBA00022576"/>
    </source>
</evidence>
<dbReference type="InterPro" id="IPR050106">
    <property type="entry name" value="HistidinolP_aminotransfase"/>
</dbReference>
<evidence type="ECO:0000256" key="6">
    <source>
        <dbReference type="HAMAP-Rule" id="MF_01023"/>
    </source>
</evidence>
<feature type="modified residue" description="N6-(pyridoxal phosphate)lysine" evidence="6">
    <location>
        <position position="225"/>
    </location>
</feature>
<keyword evidence="3 6" id="KW-0032">Aminotransferase</keyword>
<dbReference type="Pfam" id="PF00155">
    <property type="entry name" value="Aminotran_1_2"/>
    <property type="match status" value="1"/>
</dbReference>
<evidence type="ECO:0000256" key="2">
    <source>
        <dbReference type="ARBA" id="ARBA00011738"/>
    </source>
</evidence>
<dbReference type="Gene3D" id="3.40.640.10">
    <property type="entry name" value="Type I PLP-dependent aspartate aminotransferase-like (Major domain)"/>
    <property type="match status" value="1"/>
</dbReference>
<comment type="cofactor">
    <cofactor evidence="1 6">
        <name>pyridoxal 5'-phosphate</name>
        <dbReference type="ChEBI" id="CHEBI:597326"/>
    </cofactor>
</comment>
<dbReference type="InterPro" id="IPR015421">
    <property type="entry name" value="PyrdxlP-dep_Trfase_major"/>
</dbReference>
<evidence type="ECO:0000256" key="1">
    <source>
        <dbReference type="ARBA" id="ARBA00001933"/>
    </source>
</evidence>
<dbReference type="PANTHER" id="PTHR43643:SF3">
    <property type="entry name" value="HISTIDINOL-PHOSPHATE AMINOTRANSFERASE"/>
    <property type="match status" value="1"/>
</dbReference>
<comment type="pathway">
    <text evidence="6">Amino-acid biosynthesis; L-histidine biosynthesis; L-histidine from 5-phospho-alpha-D-ribose 1-diphosphate: step 7/9.</text>
</comment>
<dbReference type="CDD" id="cd00609">
    <property type="entry name" value="AAT_like"/>
    <property type="match status" value="1"/>
</dbReference>
<evidence type="ECO:0000313" key="9">
    <source>
        <dbReference type="Proteomes" id="UP000285138"/>
    </source>
</evidence>
<evidence type="ECO:0000256" key="5">
    <source>
        <dbReference type="ARBA" id="ARBA00022898"/>
    </source>
</evidence>
<evidence type="ECO:0000256" key="4">
    <source>
        <dbReference type="ARBA" id="ARBA00022679"/>
    </source>
</evidence>
<comment type="similarity">
    <text evidence="6">Belongs to the class-II pyridoxal-phosphate-dependent aminotransferase family. Histidinol-phosphate aminotransferase subfamily.</text>
</comment>
<dbReference type="GO" id="GO:0030170">
    <property type="term" value="F:pyridoxal phosphate binding"/>
    <property type="evidence" value="ECO:0007669"/>
    <property type="project" value="InterPro"/>
</dbReference>
<feature type="domain" description="Aminotransferase class I/classII large" evidence="7">
    <location>
        <begin position="33"/>
        <end position="356"/>
    </location>
</feature>
<keyword evidence="6" id="KW-0028">Amino-acid biosynthesis</keyword>
<dbReference type="EMBL" id="QZAA01000258">
    <property type="protein sequence ID" value="RQD73387.1"/>
    <property type="molecule type" value="Genomic_DNA"/>
</dbReference>
<dbReference type="PANTHER" id="PTHR43643">
    <property type="entry name" value="HISTIDINOL-PHOSPHATE AMINOTRANSFERASE 2"/>
    <property type="match status" value="1"/>
</dbReference>
<dbReference type="GO" id="GO:0004400">
    <property type="term" value="F:histidinol-phosphate transaminase activity"/>
    <property type="evidence" value="ECO:0007669"/>
    <property type="project" value="UniProtKB-UniRule"/>
</dbReference>
<dbReference type="AlphaFoldDB" id="A0A424YAG8"/>
<dbReference type="NCBIfam" id="TIGR01141">
    <property type="entry name" value="hisC"/>
    <property type="match status" value="1"/>
</dbReference>
<dbReference type="InterPro" id="IPR005861">
    <property type="entry name" value="HisP_aminotrans"/>
</dbReference>
<dbReference type="HAMAP" id="MF_01023">
    <property type="entry name" value="HisC_aminotrans_2"/>
    <property type="match status" value="1"/>
</dbReference>
<comment type="catalytic activity">
    <reaction evidence="6">
        <text>L-histidinol phosphate + 2-oxoglutarate = 3-(imidazol-4-yl)-2-oxopropyl phosphate + L-glutamate</text>
        <dbReference type="Rhea" id="RHEA:23744"/>
        <dbReference type="ChEBI" id="CHEBI:16810"/>
        <dbReference type="ChEBI" id="CHEBI:29985"/>
        <dbReference type="ChEBI" id="CHEBI:57766"/>
        <dbReference type="ChEBI" id="CHEBI:57980"/>
        <dbReference type="EC" id="2.6.1.9"/>
    </reaction>
</comment>
<dbReference type="Gene3D" id="3.90.1150.10">
    <property type="entry name" value="Aspartate Aminotransferase, domain 1"/>
    <property type="match status" value="1"/>
</dbReference>
<dbReference type="UniPathway" id="UPA00031">
    <property type="reaction ID" value="UER00012"/>
</dbReference>
<proteinExistence type="inferred from homology"/>
<dbReference type="InterPro" id="IPR004839">
    <property type="entry name" value="Aminotransferase_I/II_large"/>
</dbReference>
<dbReference type="InterPro" id="IPR015424">
    <property type="entry name" value="PyrdxlP-dep_Trfase"/>
</dbReference>
<comment type="subunit">
    <text evidence="2 6">Homodimer.</text>
</comment>
<organism evidence="8 9">
    <name type="scientific">Candidatus Syntrophonatronum acetioxidans</name>
    <dbReference type="NCBI Taxonomy" id="1795816"/>
    <lineage>
        <taxon>Bacteria</taxon>
        <taxon>Bacillati</taxon>
        <taxon>Bacillota</taxon>
        <taxon>Clostridia</taxon>
        <taxon>Eubacteriales</taxon>
        <taxon>Syntrophomonadaceae</taxon>
        <taxon>Candidatus Syntrophonatronum</taxon>
    </lineage>
</organism>
<keyword evidence="6" id="KW-0368">Histidine biosynthesis</keyword>
<dbReference type="GO" id="GO:0000105">
    <property type="term" value="P:L-histidine biosynthetic process"/>
    <property type="evidence" value="ECO:0007669"/>
    <property type="project" value="UniProtKB-UniRule"/>
</dbReference>
<keyword evidence="4 6" id="KW-0808">Transferase</keyword>
<dbReference type="SUPFAM" id="SSF53383">
    <property type="entry name" value="PLP-dependent transferases"/>
    <property type="match status" value="1"/>
</dbReference>
<protein>
    <recommendedName>
        <fullName evidence="6">Histidinol-phosphate aminotransferase</fullName>
        <ecNumber evidence="6">2.6.1.9</ecNumber>
    </recommendedName>
    <alternativeName>
        <fullName evidence="6">Imidazole acetol-phosphate transaminase</fullName>
    </alternativeName>
</protein>
<sequence length="366" mass="41798">MIEDIARQIIFDIKPYVPGKPIEEVERELGITNIIKMASNENPFGPSPRAVEAMRETLPKISLYPDGNCFYLREALAEKIGVEMDNIIVGNGSDEILKLLAETFLNPEDEIVIARPSFSEYEFVGKIMGASCVFVPLKDFTHDLKAMGEAVTEKTKMIFICNPNNPTGTIVTREDLEEFLKKLDPKVLVVFDEAYYEYVDHEDYPETLEYVGEEQNVITLRTFSKIYGIAGQRIGYGVAKPRVISALNRVREPFNVNMLAQVGALAALKDEEHVKRSLEGNREGKEYLYRWFEDKGFFYVPTQSNFIFLKVGVDSQELFQKMLQEGVIVRTGDIFGHPDYIRVTIGTMEENKRFTRTLEKVLQDMI</sequence>
<reference evidence="8 9" key="1">
    <citation type="submission" date="2018-08" db="EMBL/GenBank/DDBJ databases">
        <title>The metabolism and importance of syntrophic acetate oxidation coupled to methane or sulfide production in haloalkaline environments.</title>
        <authorList>
            <person name="Timmers P.H.A."/>
            <person name="Vavourakis C.D."/>
            <person name="Sorokin D.Y."/>
            <person name="Sinninghe Damste J.S."/>
            <person name="Muyzer G."/>
            <person name="Stams A.J.M."/>
            <person name="Plugge C.M."/>
        </authorList>
    </citation>
    <scope>NUCLEOTIDE SEQUENCE [LARGE SCALE GENOMIC DNA]</scope>
    <source>
        <strain evidence="8">MSAO_Bac1</strain>
    </source>
</reference>
<evidence type="ECO:0000313" key="8">
    <source>
        <dbReference type="EMBL" id="RQD73387.1"/>
    </source>
</evidence>
<accession>A0A424YAG8</accession>